<reference evidence="2 3" key="1">
    <citation type="journal article" date="2014" name="Agronomy (Basel)">
        <title>A Draft Genome Sequence for Ensete ventricosum, the Drought-Tolerant Tree Against Hunger.</title>
        <authorList>
            <person name="Harrison J."/>
            <person name="Moore K.A."/>
            <person name="Paszkiewicz K."/>
            <person name="Jones T."/>
            <person name="Grant M."/>
            <person name="Ambacheew D."/>
            <person name="Muzemil S."/>
            <person name="Studholme D.J."/>
        </authorList>
    </citation>
    <scope>NUCLEOTIDE SEQUENCE [LARGE SCALE GENOMIC DNA]</scope>
</reference>
<gene>
    <name evidence="2" type="ORF">B296_00038595</name>
</gene>
<sequence length="80" mass="8237">MVTALPLPGSGRLLAAMSLAVGQATGCRGQLLQAFPLWSEPNCLGLLNKRQYRPSVREGGFPSPNKGRGGGGCGAPQEVS</sequence>
<comment type="caution">
    <text evidence="2">The sequence shown here is derived from an EMBL/GenBank/DDBJ whole genome shotgun (WGS) entry which is preliminary data.</text>
</comment>
<proteinExistence type="predicted"/>
<evidence type="ECO:0000313" key="3">
    <source>
        <dbReference type="Proteomes" id="UP000287651"/>
    </source>
</evidence>
<dbReference type="AlphaFoldDB" id="A0A426XUE7"/>
<name>A0A426XUE7_ENSVE</name>
<evidence type="ECO:0000256" key="1">
    <source>
        <dbReference type="SAM" id="MobiDB-lite"/>
    </source>
</evidence>
<organism evidence="2 3">
    <name type="scientific">Ensete ventricosum</name>
    <name type="common">Abyssinian banana</name>
    <name type="synonym">Musa ensete</name>
    <dbReference type="NCBI Taxonomy" id="4639"/>
    <lineage>
        <taxon>Eukaryota</taxon>
        <taxon>Viridiplantae</taxon>
        <taxon>Streptophyta</taxon>
        <taxon>Embryophyta</taxon>
        <taxon>Tracheophyta</taxon>
        <taxon>Spermatophyta</taxon>
        <taxon>Magnoliopsida</taxon>
        <taxon>Liliopsida</taxon>
        <taxon>Zingiberales</taxon>
        <taxon>Musaceae</taxon>
        <taxon>Ensete</taxon>
    </lineage>
</organism>
<dbReference type="EMBL" id="AMZH03017340">
    <property type="protein sequence ID" value="RRT43133.1"/>
    <property type="molecule type" value="Genomic_DNA"/>
</dbReference>
<evidence type="ECO:0000313" key="2">
    <source>
        <dbReference type="EMBL" id="RRT43133.1"/>
    </source>
</evidence>
<feature type="region of interest" description="Disordered" evidence="1">
    <location>
        <begin position="55"/>
        <end position="80"/>
    </location>
</feature>
<dbReference type="Proteomes" id="UP000287651">
    <property type="component" value="Unassembled WGS sequence"/>
</dbReference>
<protein>
    <submittedName>
        <fullName evidence="2">Uncharacterized protein</fullName>
    </submittedName>
</protein>
<accession>A0A426XUE7</accession>